<keyword evidence="7" id="KW-0472">Membrane</keyword>
<comment type="similarity">
    <text evidence="2 6">Belongs to the glycosyl hydrolase 28 family.</text>
</comment>
<dbReference type="SUPFAM" id="SSF51126">
    <property type="entry name" value="Pectin lyase-like"/>
    <property type="match status" value="1"/>
</dbReference>
<dbReference type="Proteomes" id="UP000075243">
    <property type="component" value="Chromosome 11"/>
</dbReference>
<dbReference type="SMART" id="SM00710">
    <property type="entry name" value="PbH1"/>
    <property type="match status" value="7"/>
</dbReference>
<dbReference type="InterPro" id="IPR012334">
    <property type="entry name" value="Pectin_lyas_fold"/>
</dbReference>
<evidence type="ECO:0000256" key="5">
    <source>
        <dbReference type="ARBA" id="ARBA00023295"/>
    </source>
</evidence>
<dbReference type="InterPro" id="IPR006626">
    <property type="entry name" value="PbH1"/>
</dbReference>
<evidence type="ECO:0000256" key="1">
    <source>
        <dbReference type="ARBA" id="ARBA00004191"/>
    </source>
</evidence>
<dbReference type="InterPro" id="IPR011050">
    <property type="entry name" value="Pectin_lyase_fold/virulence"/>
</dbReference>
<evidence type="ECO:0000256" key="2">
    <source>
        <dbReference type="ARBA" id="ARBA00008834"/>
    </source>
</evidence>
<dbReference type="EC" id="3.2.1.15" evidence="8"/>
<dbReference type="InterPro" id="IPR000743">
    <property type="entry name" value="Glyco_hydro_28"/>
</dbReference>
<dbReference type="Gene3D" id="2.160.20.10">
    <property type="entry name" value="Single-stranded right-handed beta-helix, Pectin lyase-like"/>
    <property type="match status" value="1"/>
</dbReference>
<dbReference type="Gramene" id="C.cajan_01994.t">
    <property type="protein sequence ID" value="C.cajan_01994.t"/>
    <property type="gene ID" value="C.cajan_01994"/>
</dbReference>
<feature type="transmembrane region" description="Helical" evidence="7">
    <location>
        <begin position="21"/>
        <end position="42"/>
    </location>
</feature>
<keyword evidence="7" id="KW-0812">Transmembrane</keyword>
<keyword evidence="3" id="KW-0134">Cell wall</keyword>
<keyword evidence="3" id="KW-0964">Secreted</keyword>
<keyword evidence="9" id="KW-1185">Reference proteome</keyword>
<dbReference type="GO" id="GO:0005975">
    <property type="term" value="P:carbohydrate metabolic process"/>
    <property type="evidence" value="ECO:0007669"/>
    <property type="project" value="InterPro"/>
</dbReference>
<keyword evidence="7" id="KW-1133">Transmembrane helix</keyword>
<dbReference type="AlphaFoldDB" id="A0A151SM37"/>
<evidence type="ECO:0000256" key="7">
    <source>
        <dbReference type="SAM" id="Phobius"/>
    </source>
</evidence>
<gene>
    <name evidence="8" type="ORF">KK1_002044</name>
</gene>
<accession>A0A151SM37</accession>
<keyword evidence="5 6" id="KW-0326">Glycosidase</keyword>
<evidence type="ECO:0000256" key="3">
    <source>
        <dbReference type="ARBA" id="ARBA00022512"/>
    </source>
</evidence>
<dbReference type="EMBL" id="CM003613">
    <property type="protein sequence ID" value="KYP55819.1"/>
    <property type="molecule type" value="Genomic_DNA"/>
</dbReference>
<name>A0A151SM37_CAJCA</name>
<protein>
    <submittedName>
        <fullName evidence="8">Polygalacturonase</fullName>
        <ecNumber evidence="8">3.2.1.15</ecNumber>
    </submittedName>
</protein>
<comment type="subcellular location">
    <subcellularLocation>
        <location evidence="1">Secreted</location>
        <location evidence="1">Cell wall</location>
    </subcellularLocation>
</comment>
<evidence type="ECO:0000256" key="6">
    <source>
        <dbReference type="RuleBase" id="RU361169"/>
    </source>
</evidence>
<reference evidence="8 9" key="1">
    <citation type="journal article" date="2012" name="Nat. Biotechnol.">
        <title>Draft genome sequence of pigeonpea (Cajanus cajan), an orphan legume crop of resource-poor farmers.</title>
        <authorList>
            <person name="Varshney R.K."/>
            <person name="Chen W."/>
            <person name="Li Y."/>
            <person name="Bharti A.K."/>
            <person name="Saxena R.K."/>
            <person name="Schlueter J.A."/>
            <person name="Donoghue M.T."/>
            <person name="Azam S."/>
            <person name="Fan G."/>
            <person name="Whaley A.M."/>
            <person name="Farmer A.D."/>
            <person name="Sheridan J."/>
            <person name="Iwata A."/>
            <person name="Tuteja R."/>
            <person name="Penmetsa R.V."/>
            <person name="Wu W."/>
            <person name="Upadhyaya H.D."/>
            <person name="Yang S.P."/>
            <person name="Shah T."/>
            <person name="Saxena K.B."/>
            <person name="Michael T."/>
            <person name="McCombie W.R."/>
            <person name="Yang B."/>
            <person name="Zhang G."/>
            <person name="Yang H."/>
            <person name="Wang J."/>
            <person name="Spillane C."/>
            <person name="Cook D.R."/>
            <person name="May G.D."/>
            <person name="Xu X."/>
            <person name="Jackson S.A."/>
        </authorList>
    </citation>
    <scope>NUCLEOTIDE SEQUENCE [LARGE SCALE GENOMIC DNA]</scope>
    <source>
        <strain evidence="9">cv. Asha</strain>
    </source>
</reference>
<organism evidence="8 9">
    <name type="scientific">Cajanus cajan</name>
    <name type="common">Pigeon pea</name>
    <name type="synonym">Cajanus indicus</name>
    <dbReference type="NCBI Taxonomy" id="3821"/>
    <lineage>
        <taxon>Eukaryota</taxon>
        <taxon>Viridiplantae</taxon>
        <taxon>Streptophyta</taxon>
        <taxon>Embryophyta</taxon>
        <taxon>Tracheophyta</taxon>
        <taxon>Spermatophyta</taxon>
        <taxon>Magnoliopsida</taxon>
        <taxon>eudicotyledons</taxon>
        <taxon>Gunneridae</taxon>
        <taxon>Pentapetalae</taxon>
        <taxon>rosids</taxon>
        <taxon>fabids</taxon>
        <taxon>Fabales</taxon>
        <taxon>Fabaceae</taxon>
        <taxon>Papilionoideae</taxon>
        <taxon>50 kb inversion clade</taxon>
        <taxon>NPAAA clade</taxon>
        <taxon>indigoferoid/millettioid clade</taxon>
        <taxon>Phaseoleae</taxon>
        <taxon>Cajanus</taxon>
    </lineage>
</organism>
<dbReference type="InterPro" id="IPR051801">
    <property type="entry name" value="GH28_Enzymes"/>
</dbReference>
<evidence type="ECO:0000256" key="4">
    <source>
        <dbReference type="ARBA" id="ARBA00022801"/>
    </source>
</evidence>
<dbReference type="GO" id="GO:0004650">
    <property type="term" value="F:polygalacturonase activity"/>
    <property type="evidence" value="ECO:0007669"/>
    <property type="project" value="UniProtKB-EC"/>
</dbReference>
<evidence type="ECO:0000313" key="8">
    <source>
        <dbReference type="EMBL" id="KYP55819.1"/>
    </source>
</evidence>
<evidence type="ECO:0000313" key="9">
    <source>
        <dbReference type="Proteomes" id="UP000075243"/>
    </source>
</evidence>
<dbReference type="PANTHER" id="PTHR31339">
    <property type="entry name" value="PECTIN LYASE-RELATED"/>
    <property type="match status" value="1"/>
</dbReference>
<dbReference type="OMA" id="LWQRDIV"/>
<proteinExistence type="inferred from homology"/>
<sequence length="497" mass="54922">MVERSAGKLGWLIVRPKTVPFASRRTFFAFLWVAALASLFVWQRNSTNGLLTLDGIAPAPPPKLRPAVFCLTEFGGVGDGVTLNTEAFERGVRAISELGSRGGGQLNVPPGRWLTAPFNLTSHITLFLATHAVILAVQDEKYWPLMPPLPSYGDGREHPGPRYSSLIHGQNLRDVVITGHNGTINGQGQIWWTKFFQKLLHHTRGPLVQILWSSDIVISNITLRDSPFWTLHPYDCKNVTVKNVTILAPVYNAPNTDGIDPGMYLLQMLYSCEDMLIEDCYISVGDDAIAVKSGWDHYGIAYGKPSRNIVIRNLVVRSNVSSGISIGSEMSGGVSDILVENILVWESRRGMRIKTAPGRGGYVSQITFRNLVFKNVGVGIVIKTDYNQHPVSGYDPTILPILSDISFTNVRGQGVRVPVRIQGSEEIPVRNVTIQDMRVGIAYSYVNKPRFQCSFAQGQVLGTVFPAPCENFDQYNEQGQLVKQGSSMNVSDIDYEI</sequence>
<keyword evidence="4 6" id="KW-0378">Hydrolase</keyword>
<dbReference type="Pfam" id="PF00295">
    <property type="entry name" value="Glyco_hydro_28"/>
    <property type="match status" value="1"/>
</dbReference>
<dbReference type="PANTHER" id="PTHR31339:SF48">
    <property type="entry name" value="PECTIN LYASE SUPERFAMILY PROTEIN"/>
    <property type="match status" value="1"/>
</dbReference>